<dbReference type="InterPro" id="IPR006439">
    <property type="entry name" value="HAD-SF_hydro_IA"/>
</dbReference>
<dbReference type="HOGENOM" id="CLU_045011_8_3_7"/>
<comment type="cofactor">
    <cofactor evidence="1">
        <name>Mg(2+)</name>
        <dbReference type="ChEBI" id="CHEBI:18420"/>
    </cofactor>
</comment>
<dbReference type="GO" id="GO:0046872">
    <property type="term" value="F:metal ion binding"/>
    <property type="evidence" value="ECO:0007669"/>
    <property type="project" value="UniProtKB-KW"/>
</dbReference>
<dbReference type="Proteomes" id="UP000011724">
    <property type="component" value="Chromosome"/>
</dbReference>
<dbReference type="KEGG" id="dpi:BN4_12167"/>
<dbReference type="Gene3D" id="1.10.150.520">
    <property type="match status" value="1"/>
</dbReference>
<evidence type="ECO:0000256" key="4">
    <source>
        <dbReference type="ARBA" id="ARBA00022842"/>
    </source>
</evidence>
<dbReference type="CDD" id="cd01427">
    <property type="entry name" value="HAD_like"/>
    <property type="match status" value="1"/>
</dbReference>
<dbReference type="SFLD" id="SFLDS00003">
    <property type="entry name" value="Haloacid_Dehalogenase"/>
    <property type="match status" value="1"/>
</dbReference>
<dbReference type="GO" id="GO:0016791">
    <property type="term" value="F:phosphatase activity"/>
    <property type="evidence" value="ECO:0007669"/>
    <property type="project" value="TreeGrafter"/>
</dbReference>
<dbReference type="PANTHER" id="PTHR46470:SF2">
    <property type="entry name" value="GLYCERALDEHYDE 3-PHOSPHATE PHOSPHATASE"/>
    <property type="match status" value="1"/>
</dbReference>
<keyword evidence="4" id="KW-0460">Magnesium</keyword>
<dbReference type="GO" id="GO:0044281">
    <property type="term" value="P:small molecule metabolic process"/>
    <property type="evidence" value="ECO:0007669"/>
    <property type="project" value="UniProtKB-ARBA"/>
</dbReference>
<gene>
    <name evidence="5" type="ordered locus">BN4_12167</name>
</gene>
<dbReference type="AlphaFoldDB" id="M1WTB2"/>
<keyword evidence="3 5" id="KW-0378">Hydrolase</keyword>
<evidence type="ECO:0000313" key="5">
    <source>
        <dbReference type="EMBL" id="CCH49402.1"/>
    </source>
</evidence>
<dbReference type="OrthoDB" id="148966at2"/>
<keyword evidence="6" id="KW-1185">Reference proteome</keyword>
<dbReference type="SFLD" id="SFLDG01129">
    <property type="entry name" value="C1.5:_HAD__Beta-PGM__Phosphata"/>
    <property type="match status" value="1"/>
</dbReference>
<accession>M1WTB2</accession>
<dbReference type="STRING" id="1322246.BN4_12167"/>
<dbReference type="InterPro" id="IPR023214">
    <property type="entry name" value="HAD_sf"/>
</dbReference>
<dbReference type="RefSeq" id="WP_015415446.1">
    <property type="nucleotide sequence ID" value="NC_020409.1"/>
</dbReference>
<reference evidence="5 6" key="1">
    <citation type="journal article" date="2013" name="PLoS ONE">
        <title>The first genomic and proteomic characterization of a deep-sea sulfate reducer: insights into the piezophilic lifestyle of Desulfovibrio piezophilus.</title>
        <authorList>
            <person name="Pradel N."/>
            <person name="Ji B."/>
            <person name="Gimenez G."/>
            <person name="Talla E."/>
            <person name="Lenoble P."/>
            <person name="Garel M."/>
            <person name="Tamburini C."/>
            <person name="Fourquet P."/>
            <person name="Lebrun R."/>
            <person name="Bertin P."/>
            <person name="Denis Y."/>
            <person name="Pophillat M."/>
            <person name="Barbe V."/>
            <person name="Ollivier B."/>
            <person name="Dolla A."/>
        </authorList>
    </citation>
    <scope>NUCLEOTIDE SEQUENCE [LARGE SCALE GENOMIC DNA]</scope>
    <source>
        <strain evidence="6">DSM 10523 / SB164P1</strain>
    </source>
</reference>
<dbReference type="EMBL" id="FO203427">
    <property type="protein sequence ID" value="CCH49402.1"/>
    <property type="molecule type" value="Genomic_DNA"/>
</dbReference>
<protein>
    <submittedName>
        <fullName evidence="5">HAD-superfamily hydrolase, subfamily IA, variant 1</fullName>
    </submittedName>
</protein>
<dbReference type="PATRIC" id="fig|879567.3.peg.2312"/>
<organism evidence="5 6">
    <name type="scientific">Pseudodesulfovibrio piezophilus (strain DSM 21447 / JCM 15486 / C1TLV30)</name>
    <name type="common">Desulfovibrio piezophilus</name>
    <dbReference type="NCBI Taxonomy" id="1322246"/>
    <lineage>
        <taxon>Bacteria</taxon>
        <taxon>Pseudomonadati</taxon>
        <taxon>Thermodesulfobacteriota</taxon>
        <taxon>Desulfovibrionia</taxon>
        <taxon>Desulfovibrionales</taxon>
        <taxon>Desulfovibrionaceae</taxon>
    </lineage>
</organism>
<name>M1WTB2_PSEP2</name>
<dbReference type="InterPro" id="IPR051400">
    <property type="entry name" value="HAD-like_hydrolase"/>
</dbReference>
<dbReference type="NCBIfam" id="TIGR01549">
    <property type="entry name" value="HAD-SF-IA-v1"/>
    <property type="match status" value="1"/>
</dbReference>
<dbReference type="Gene3D" id="3.40.50.1000">
    <property type="entry name" value="HAD superfamily/HAD-like"/>
    <property type="match status" value="1"/>
</dbReference>
<evidence type="ECO:0000313" key="6">
    <source>
        <dbReference type="Proteomes" id="UP000011724"/>
    </source>
</evidence>
<sequence>MVIKGVVFDMDDTLYLERDYVRSGFQAVATHVSDMADESTVFQTLWTLFQEGIRGNTFNLLMETMPGLAERTSIPQLVSIYRNHIPDIAILPAMRTLLIDLRNQGLPLGLLSDGPLAAQQAKVDALGLETLVDSIVLTDALGRDKWKPNPAGFERLAQTMDVEHKFLVYIGDNPVKDFIAPRTLGWRTIRLRMPGQLRETDEPTSEAATPDNVVSTMEALRTVLHSDH</sequence>
<evidence type="ECO:0000256" key="1">
    <source>
        <dbReference type="ARBA" id="ARBA00001946"/>
    </source>
</evidence>
<evidence type="ECO:0000256" key="2">
    <source>
        <dbReference type="ARBA" id="ARBA00022723"/>
    </source>
</evidence>
<dbReference type="eggNOG" id="COG0546">
    <property type="taxonomic scope" value="Bacteria"/>
</dbReference>
<dbReference type="SUPFAM" id="SSF56784">
    <property type="entry name" value="HAD-like"/>
    <property type="match status" value="1"/>
</dbReference>
<dbReference type="InterPro" id="IPR036412">
    <property type="entry name" value="HAD-like_sf"/>
</dbReference>
<proteinExistence type="predicted"/>
<dbReference type="PANTHER" id="PTHR46470">
    <property type="entry name" value="N-ACYLNEURAMINATE-9-PHOSPHATASE"/>
    <property type="match status" value="1"/>
</dbReference>
<keyword evidence="2" id="KW-0479">Metal-binding</keyword>
<dbReference type="Pfam" id="PF00702">
    <property type="entry name" value="Hydrolase"/>
    <property type="match status" value="1"/>
</dbReference>
<reference evidence="6" key="2">
    <citation type="journal article" date="2013" name="Stand. Genomic Sci.">
        <title>Complete genome sequence of Desulfocapsa sulfexigens, a marine deltaproteobacterium specialized in disproportionating inorganic sulfur compounds.</title>
        <authorList>
            <person name="Finster K.W."/>
            <person name="Kjeldsen K.U."/>
            <person name="Kube M."/>
            <person name="Reinhardt R."/>
            <person name="Mussmann M."/>
            <person name="Amann R."/>
            <person name="Schreiber L."/>
        </authorList>
    </citation>
    <scope>NUCLEOTIDE SEQUENCE [LARGE SCALE GENOMIC DNA]</scope>
    <source>
        <strain evidence="6">DSM 10523 / SB164P1</strain>
    </source>
</reference>
<evidence type="ECO:0000256" key="3">
    <source>
        <dbReference type="ARBA" id="ARBA00022801"/>
    </source>
</evidence>